<dbReference type="Gene3D" id="1.10.8.80">
    <property type="entry name" value="Magnesium chelatase subunit I, C-Terminal domain"/>
    <property type="match status" value="1"/>
</dbReference>
<feature type="domain" description="ATPase AAA-3" evidence="1">
    <location>
        <begin position="1"/>
        <end position="66"/>
    </location>
</feature>
<dbReference type="GO" id="GO:0016887">
    <property type="term" value="F:ATP hydrolysis activity"/>
    <property type="evidence" value="ECO:0007669"/>
    <property type="project" value="InterPro"/>
</dbReference>
<dbReference type="InterPro" id="IPR050764">
    <property type="entry name" value="CbbQ/NirQ/NorQ/GpvN"/>
</dbReference>
<dbReference type="AlphaFoldDB" id="A0A6J7A8A4"/>
<evidence type="ECO:0000313" key="3">
    <source>
        <dbReference type="EMBL" id="CAB4828690.1"/>
    </source>
</evidence>
<reference evidence="3" key="1">
    <citation type="submission" date="2020-05" db="EMBL/GenBank/DDBJ databases">
        <authorList>
            <person name="Chiriac C."/>
            <person name="Salcher M."/>
            <person name="Ghai R."/>
            <person name="Kavagutti S V."/>
        </authorList>
    </citation>
    <scope>NUCLEOTIDE SEQUENCE</scope>
</reference>
<sequence length="209" mass="22470">MLLVDEINRASPRTQSALLQPMEEYQVTIDGTTWPLPAPFFCIATQNPFGQVGTFPLPESQLDRFSLVLSLGLPDRQAEREIVTGAGGADLLGKIQPVTHPQQVAEAITATAALYCNDAVVEYVLDLAEATRTEARLSQGVSPRASTNLLRLAQGHAAVAGRDYVTPDDAQAVFVAAFAHRVKVADRVDTLAAAEVLDLILAQVRVPRV</sequence>
<accession>A0A6J7A8A4</accession>
<dbReference type="Gene3D" id="3.40.50.300">
    <property type="entry name" value="P-loop containing nucleotide triphosphate hydrolases"/>
    <property type="match status" value="1"/>
</dbReference>
<gene>
    <name evidence="3" type="ORF">UFOPK3046_02207</name>
</gene>
<dbReference type="InterPro" id="IPR011703">
    <property type="entry name" value="ATPase_AAA-3"/>
</dbReference>
<organism evidence="3">
    <name type="scientific">freshwater metagenome</name>
    <dbReference type="NCBI Taxonomy" id="449393"/>
    <lineage>
        <taxon>unclassified sequences</taxon>
        <taxon>metagenomes</taxon>
        <taxon>ecological metagenomes</taxon>
    </lineage>
</organism>
<name>A0A6J7A8A4_9ZZZZ</name>
<dbReference type="SUPFAM" id="SSF52540">
    <property type="entry name" value="P-loop containing nucleoside triphosphate hydrolases"/>
    <property type="match status" value="1"/>
</dbReference>
<dbReference type="PANTHER" id="PTHR42759:SF5">
    <property type="entry name" value="METHANOL DEHYDROGENASE REGULATOR"/>
    <property type="match status" value="1"/>
</dbReference>
<proteinExistence type="predicted"/>
<dbReference type="PANTHER" id="PTHR42759">
    <property type="entry name" value="MOXR FAMILY PROTEIN"/>
    <property type="match status" value="1"/>
</dbReference>
<dbReference type="EMBL" id="CAFAAQ010000331">
    <property type="protein sequence ID" value="CAB4828690.1"/>
    <property type="molecule type" value="Genomic_DNA"/>
</dbReference>
<feature type="domain" description="ChlI/MoxR AAA lid" evidence="2">
    <location>
        <begin position="130"/>
        <end position="183"/>
    </location>
</feature>
<evidence type="ECO:0000259" key="1">
    <source>
        <dbReference type="Pfam" id="PF07726"/>
    </source>
</evidence>
<dbReference type="Pfam" id="PF07726">
    <property type="entry name" value="AAA_3"/>
    <property type="match status" value="1"/>
</dbReference>
<protein>
    <submittedName>
        <fullName evidence="3">Unannotated protein</fullName>
    </submittedName>
</protein>
<dbReference type="Pfam" id="PF17863">
    <property type="entry name" value="AAA_lid_2"/>
    <property type="match status" value="1"/>
</dbReference>
<dbReference type="InterPro" id="IPR041628">
    <property type="entry name" value="ChlI/MoxR_AAA_lid"/>
</dbReference>
<dbReference type="GO" id="GO:0005524">
    <property type="term" value="F:ATP binding"/>
    <property type="evidence" value="ECO:0007669"/>
    <property type="project" value="InterPro"/>
</dbReference>
<dbReference type="InterPro" id="IPR027417">
    <property type="entry name" value="P-loop_NTPase"/>
</dbReference>
<evidence type="ECO:0000259" key="2">
    <source>
        <dbReference type="Pfam" id="PF17863"/>
    </source>
</evidence>